<dbReference type="AlphaFoldDB" id="A0A0L0QTI1"/>
<evidence type="ECO:0000313" key="2">
    <source>
        <dbReference type="EMBL" id="KNE21493.1"/>
    </source>
</evidence>
<comment type="caution">
    <text evidence="2">The sequence shown here is derived from an EMBL/GenBank/DDBJ whole genome shotgun (WGS) entry which is preliminary data.</text>
</comment>
<dbReference type="RefSeq" id="WP_050350926.1">
    <property type="nucleotide sequence ID" value="NZ_BOSN01000004.1"/>
</dbReference>
<dbReference type="OrthoDB" id="2973734at2"/>
<dbReference type="GeneID" id="66872748"/>
<dbReference type="Proteomes" id="UP000036780">
    <property type="component" value="Unassembled WGS sequence"/>
</dbReference>
<sequence length="85" mass="9569">MKHPYEKFILVELISLGAAIPFAIFALIKGYTIVVIICLFLLATSLICDSLIQWNLYQSLSSHVIKQAGRALLLAIFAIFFLFHL</sequence>
<gene>
    <name evidence="2" type="ORF">AFK71_07500</name>
</gene>
<evidence type="ECO:0000313" key="3">
    <source>
        <dbReference type="Proteomes" id="UP000036780"/>
    </source>
</evidence>
<dbReference type="PATRIC" id="fig|1473.5.peg.4534"/>
<keyword evidence="1" id="KW-0472">Membrane</keyword>
<feature type="transmembrane region" description="Helical" evidence="1">
    <location>
        <begin position="64"/>
        <end position="83"/>
    </location>
</feature>
<keyword evidence="1" id="KW-0812">Transmembrane</keyword>
<keyword evidence="3" id="KW-1185">Reference proteome</keyword>
<name>A0A0L0QTI1_VIRPA</name>
<feature type="transmembrane region" description="Helical" evidence="1">
    <location>
        <begin position="7"/>
        <end position="27"/>
    </location>
</feature>
<protein>
    <submittedName>
        <fullName evidence="2">Uncharacterized protein</fullName>
    </submittedName>
</protein>
<evidence type="ECO:0000256" key="1">
    <source>
        <dbReference type="SAM" id="Phobius"/>
    </source>
</evidence>
<organism evidence="2 3">
    <name type="scientific">Virgibacillus pantothenticus</name>
    <dbReference type="NCBI Taxonomy" id="1473"/>
    <lineage>
        <taxon>Bacteria</taxon>
        <taxon>Bacillati</taxon>
        <taxon>Bacillota</taxon>
        <taxon>Bacilli</taxon>
        <taxon>Bacillales</taxon>
        <taxon>Bacillaceae</taxon>
        <taxon>Virgibacillus</taxon>
    </lineage>
</organism>
<reference evidence="3" key="1">
    <citation type="submission" date="2015-07" db="EMBL/GenBank/DDBJ databases">
        <title>Fjat-10053 dsm26.</title>
        <authorList>
            <person name="Liu B."/>
            <person name="Wang J."/>
            <person name="Zhu Y."/>
            <person name="Liu G."/>
            <person name="Chen Q."/>
            <person name="Chen Z."/>
            <person name="Lan J."/>
            <person name="Che J."/>
            <person name="Ge C."/>
            <person name="Shi H."/>
            <person name="Pan Z."/>
            <person name="Liu X."/>
        </authorList>
    </citation>
    <scope>NUCLEOTIDE SEQUENCE [LARGE SCALE GENOMIC DNA]</scope>
    <source>
        <strain evidence="3">DSM 26</strain>
    </source>
</reference>
<dbReference type="EMBL" id="LGTO01000005">
    <property type="protein sequence ID" value="KNE21493.1"/>
    <property type="molecule type" value="Genomic_DNA"/>
</dbReference>
<proteinExistence type="predicted"/>
<accession>A0A0L0QTI1</accession>
<keyword evidence="1" id="KW-1133">Transmembrane helix</keyword>